<dbReference type="SUPFAM" id="SSF46689">
    <property type="entry name" value="Homeodomain-like"/>
    <property type="match status" value="1"/>
</dbReference>
<dbReference type="EMBL" id="JACIEC010000008">
    <property type="protein sequence ID" value="MBB4145507.1"/>
    <property type="molecule type" value="Genomic_DNA"/>
</dbReference>
<evidence type="ECO:0000256" key="1">
    <source>
        <dbReference type="ARBA" id="ARBA00023125"/>
    </source>
</evidence>
<evidence type="ECO:0000313" key="4">
    <source>
        <dbReference type="EMBL" id="MBB4145507.1"/>
    </source>
</evidence>
<dbReference type="Proteomes" id="UP000519897">
    <property type="component" value="Unassembled WGS sequence"/>
</dbReference>
<dbReference type="Pfam" id="PF00440">
    <property type="entry name" value="TetR_N"/>
    <property type="match status" value="1"/>
</dbReference>
<dbReference type="PROSITE" id="PS50977">
    <property type="entry name" value="HTH_TETR_2"/>
    <property type="match status" value="1"/>
</dbReference>
<protein>
    <submittedName>
        <fullName evidence="4">AcrR family transcriptional regulator</fullName>
    </submittedName>
</protein>
<sequence length="217" mass="23308">MATPKQIARRERIEEAAYAVLKEAGYKAASMLAIAQRASVSNETLYNWYGNKQALFRSLIEANAKEARELLECALQTGSDPLQTLAALGPILLSLVTSEKAVVLNRAAAGDISDTNTLGPAIAQFGRDTIAPLVCDLLKAAGRSGLIICDDPTSSADIYFRLLIGDLQVRRVIGALDELPPTEIEQRAREAMALFLELHAPAAGEHFLPSAHGKPSQ</sequence>
<gene>
    <name evidence="4" type="ORF">GGQ72_004071</name>
</gene>
<evidence type="ECO:0000313" key="5">
    <source>
        <dbReference type="Proteomes" id="UP000519897"/>
    </source>
</evidence>
<dbReference type="AlphaFoldDB" id="A0A7W6LLL4"/>
<reference evidence="4 5" key="1">
    <citation type="submission" date="2020-08" db="EMBL/GenBank/DDBJ databases">
        <title>Genomic Encyclopedia of Type Strains, Phase IV (KMG-IV): sequencing the most valuable type-strain genomes for metagenomic binning, comparative biology and taxonomic classification.</title>
        <authorList>
            <person name="Goeker M."/>
        </authorList>
    </citation>
    <scope>NUCLEOTIDE SEQUENCE [LARGE SCALE GENOMIC DNA]</scope>
    <source>
        <strain evidence="4 5">DSM 29514</strain>
    </source>
</reference>
<keyword evidence="1 2" id="KW-0238">DNA-binding</keyword>
<dbReference type="PRINTS" id="PR00455">
    <property type="entry name" value="HTHTETR"/>
</dbReference>
<proteinExistence type="predicted"/>
<dbReference type="Pfam" id="PF14246">
    <property type="entry name" value="TetR_C_7"/>
    <property type="match status" value="1"/>
</dbReference>
<dbReference type="PANTHER" id="PTHR30055:SF146">
    <property type="entry name" value="HTH-TYPE TRANSCRIPTIONAL DUAL REGULATOR CECR"/>
    <property type="match status" value="1"/>
</dbReference>
<evidence type="ECO:0000259" key="3">
    <source>
        <dbReference type="PROSITE" id="PS50977"/>
    </source>
</evidence>
<organism evidence="4 5">
    <name type="scientific">Rhizobium rhizoryzae</name>
    <dbReference type="NCBI Taxonomy" id="451876"/>
    <lineage>
        <taxon>Bacteria</taxon>
        <taxon>Pseudomonadati</taxon>
        <taxon>Pseudomonadota</taxon>
        <taxon>Alphaproteobacteria</taxon>
        <taxon>Hyphomicrobiales</taxon>
        <taxon>Rhizobiaceae</taxon>
        <taxon>Rhizobium/Agrobacterium group</taxon>
        <taxon>Rhizobium</taxon>
    </lineage>
</organism>
<dbReference type="GO" id="GO:0003700">
    <property type="term" value="F:DNA-binding transcription factor activity"/>
    <property type="evidence" value="ECO:0007669"/>
    <property type="project" value="TreeGrafter"/>
</dbReference>
<name>A0A7W6LLL4_9HYPH</name>
<dbReference type="RefSeq" id="WP_165131820.1">
    <property type="nucleotide sequence ID" value="NZ_CP049249.1"/>
</dbReference>
<dbReference type="InterPro" id="IPR039536">
    <property type="entry name" value="TetR_C_Proteobacteria"/>
</dbReference>
<keyword evidence="5" id="KW-1185">Reference proteome</keyword>
<comment type="caution">
    <text evidence="4">The sequence shown here is derived from an EMBL/GenBank/DDBJ whole genome shotgun (WGS) entry which is preliminary data.</text>
</comment>
<dbReference type="GO" id="GO:0000976">
    <property type="term" value="F:transcription cis-regulatory region binding"/>
    <property type="evidence" value="ECO:0007669"/>
    <property type="project" value="TreeGrafter"/>
</dbReference>
<dbReference type="InterPro" id="IPR009057">
    <property type="entry name" value="Homeodomain-like_sf"/>
</dbReference>
<dbReference type="PANTHER" id="PTHR30055">
    <property type="entry name" value="HTH-TYPE TRANSCRIPTIONAL REGULATOR RUTR"/>
    <property type="match status" value="1"/>
</dbReference>
<dbReference type="InterPro" id="IPR050109">
    <property type="entry name" value="HTH-type_TetR-like_transc_reg"/>
</dbReference>
<feature type="domain" description="HTH tetR-type" evidence="3">
    <location>
        <begin position="7"/>
        <end position="67"/>
    </location>
</feature>
<dbReference type="InterPro" id="IPR001647">
    <property type="entry name" value="HTH_TetR"/>
</dbReference>
<accession>A0A7W6LLL4</accession>
<dbReference type="Gene3D" id="1.10.10.60">
    <property type="entry name" value="Homeodomain-like"/>
    <property type="match status" value="1"/>
</dbReference>
<feature type="DNA-binding region" description="H-T-H motif" evidence="2">
    <location>
        <begin position="30"/>
        <end position="49"/>
    </location>
</feature>
<evidence type="ECO:0000256" key="2">
    <source>
        <dbReference type="PROSITE-ProRule" id="PRU00335"/>
    </source>
</evidence>
<dbReference type="Gene3D" id="1.10.357.10">
    <property type="entry name" value="Tetracycline Repressor, domain 2"/>
    <property type="match status" value="1"/>
</dbReference>